<gene>
    <name evidence="1" type="ORF">BCV71DRAFT_290494</name>
</gene>
<dbReference type="VEuPathDB" id="FungiDB:BCV72DRAFT_89078"/>
<name>A0A0A1MW94_RHIZD</name>
<reference evidence="1 2" key="1">
    <citation type="journal article" date="2016" name="Proc. Natl. Acad. Sci. U.S.A.">
        <title>Lipid metabolic changes in an early divergent fungus govern the establishment of a mutualistic symbiosis with endobacteria.</title>
        <authorList>
            <person name="Lastovetsky O.A."/>
            <person name="Gaspar M.L."/>
            <person name="Mondo S.J."/>
            <person name="LaButti K.M."/>
            <person name="Sandor L."/>
            <person name="Grigoriev I.V."/>
            <person name="Henry S.A."/>
            <person name="Pawlowska T.E."/>
        </authorList>
    </citation>
    <scope>NUCLEOTIDE SEQUENCE [LARGE SCALE GENOMIC DNA]</scope>
    <source>
        <strain evidence="1 2">ATCC 11559</strain>
    </source>
</reference>
<accession>A0A0A1MW94</accession>
<protein>
    <recommendedName>
        <fullName evidence="3">F-box domain-containing protein</fullName>
    </recommendedName>
</protein>
<dbReference type="OMA" id="HYLLAPF"/>
<evidence type="ECO:0000313" key="1">
    <source>
        <dbReference type="EMBL" id="ORE18958.1"/>
    </source>
</evidence>
<dbReference type="AlphaFoldDB" id="A0A0A1MW94"/>
<dbReference type="EMBL" id="KV921319">
    <property type="protein sequence ID" value="ORE18958.1"/>
    <property type="molecule type" value="Genomic_DNA"/>
</dbReference>
<dbReference type="Proteomes" id="UP000242381">
    <property type="component" value="Unassembled WGS sequence"/>
</dbReference>
<proteinExistence type="predicted"/>
<evidence type="ECO:0000313" key="2">
    <source>
        <dbReference type="Proteomes" id="UP000242381"/>
    </source>
</evidence>
<evidence type="ECO:0008006" key="3">
    <source>
        <dbReference type="Google" id="ProtNLM"/>
    </source>
</evidence>
<sequence length="265" mass="30739">MRLDQLPTEIITNIGNYLENKKDFASTCRSCYLALLPQLWHHISLHDQQQLSQIMYGDYVREVSLLEQPKSLPMSFEMGNPLKCSIASEKQEIDLIRFGKHLVTLCPYIVCLEIDLDAYIFVQPHGMIEYRGELCLSNYRSETILLQLLPCFGYIPHLTVHTPTVISLCDDDIVLLSERDMVPIMALNELISLNLAYLDTDVSPEAIHRLVQHLPCLRRLQLNWLFPPYQHDHSRLCKLLEDDFGLCPDRVYSKSYFFQVCFTVT</sequence>
<organism evidence="1 2">
    <name type="scientific">Rhizopus microsporus</name>
    <dbReference type="NCBI Taxonomy" id="58291"/>
    <lineage>
        <taxon>Eukaryota</taxon>
        <taxon>Fungi</taxon>
        <taxon>Fungi incertae sedis</taxon>
        <taxon>Mucoromycota</taxon>
        <taxon>Mucoromycotina</taxon>
        <taxon>Mucoromycetes</taxon>
        <taxon>Mucorales</taxon>
        <taxon>Mucorineae</taxon>
        <taxon>Rhizopodaceae</taxon>
        <taxon>Rhizopus</taxon>
    </lineage>
</organism>